<evidence type="ECO:0000256" key="3">
    <source>
        <dbReference type="SAM" id="Phobius"/>
    </source>
</evidence>
<accession>A0ABD1LI08</accession>
<evidence type="ECO:0000313" key="4">
    <source>
        <dbReference type="EMBL" id="KAL2323159.1"/>
    </source>
</evidence>
<keyword evidence="3" id="KW-1133">Transmembrane helix</keyword>
<evidence type="ECO:0000256" key="1">
    <source>
        <dbReference type="ARBA" id="ARBA00023054"/>
    </source>
</evidence>
<reference evidence="4 5" key="1">
    <citation type="submission" date="2024-08" db="EMBL/GenBank/DDBJ databases">
        <title>Insights into the chromosomal genome structure of Flemingia macrophylla.</title>
        <authorList>
            <person name="Ding Y."/>
            <person name="Zhao Y."/>
            <person name="Bi W."/>
            <person name="Wu M."/>
            <person name="Zhao G."/>
            <person name="Gong Y."/>
            <person name="Li W."/>
            <person name="Zhang P."/>
        </authorList>
    </citation>
    <scope>NUCLEOTIDE SEQUENCE [LARGE SCALE GENOMIC DNA]</scope>
    <source>
        <strain evidence="4">DYQJB</strain>
        <tissue evidence="4">Leaf</tissue>
    </source>
</reference>
<comment type="caution">
    <text evidence="4">The sequence shown here is derived from an EMBL/GenBank/DDBJ whole genome shotgun (WGS) entry which is preliminary data.</text>
</comment>
<dbReference type="PANTHER" id="PTHR31342">
    <property type="entry name" value="PROTEIN CHUP1, CHLOROPLASTIC"/>
    <property type="match status" value="1"/>
</dbReference>
<dbReference type="AlphaFoldDB" id="A0ABD1LI08"/>
<protein>
    <submittedName>
        <fullName evidence="4">Uncharacterized protein</fullName>
    </submittedName>
</protein>
<proteinExistence type="predicted"/>
<dbReference type="Proteomes" id="UP001603857">
    <property type="component" value="Unassembled WGS sequence"/>
</dbReference>
<keyword evidence="3" id="KW-0812">Transmembrane</keyword>
<keyword evidence="3" id="KW-0472">Membrane</keyword>
<dbReference type="InterPro" id="IPR040265">
    <property type="entry name" value="CHUP1/IPGA1-like"/>
</dbReference>
<feature type="coiled-coil region" evidence="2">
    <location>
        <begin position="226"/>
        <end position="267"/>
    </location>
</feature>
<evidence type="ECO:0000313" key="5">
    <source>
        <dbReference type="Proteomes" id="UP001603857"/>
    </source>
</evidence>
<dbReference type="EMBL" id="JBGMDY010000009">
    <property type="protein sequence ID" value="KAL2323159.1"/>
    <property type="molecule type" value="Genomic_DNA"/>
</dbReference>
<organism evidence="4 5">
    <name type="scientific">Flemingia macrophylla</name>
    <dbReference type="NCBI Taxonomy" id="520843"/>
    <lineage>
        <taxon>Eukaryota</taxon>
        <taxon>Viridiplantae</taxon>
        <taxon>Streptophyta</taxon>
        <taxon>Embryophyta</taxon>
        <taxon>Tracheophyta</taxon>
        <taxon>Spermatophyta</taxon>
        <taxon>Magnoliopsida</taxon>
        <taxon>eudicotyledons</taxon>
        <taxon>Gunneridae</taxon>
        <taxon>Pentapetalae</taxon>
        <taxon>rosids</taxon>
        <taxon>fabids</taxon>
        <taxon>Fabales</taxon>
        <taxon>Fabaceae</taxon>
        <taxon>Papilionoideae</taxon>
        <taxon>50 kb inversion clade</taxon>
        <taxon>NPAAA clade</taxon>
        <taxon>indigoferoid/millettioid clade</taxon>
        <taxon>Phaseoleae</taxon>
        <taxon>Flemingia</taxon>
    </lineage>
</organism>
<keyword evidence="1 2" id="KW-0175">Coiled coil</keyword>
<name>A0ABD1LI08_9FABA</name>
<dbReference type="PANTHER" id="PTHR31342:SF10">
    <property type="entry name" value="CHUP1-LIKE PROTEIN"/>
    <property type="match status" value="1"/>
</dbReference>
<sequence>MGLTPLKAENLKPLVLKAGVPLAASLAGLIYAWIIAKKTLSTEDSSLPKDECASPKAKHEESFHNLPFVEDEESSNSVLSGSLVIHSNDKDPYLEKEITSLKSQIEGLLMRELALRLQFELYCEMKEQESLLAEVKNMLSLENDRVEILSKEISSIETETMRLESFVMQYTMVVEHLEYWKSQNRVLQRRIQKLVRKVKSNSRLIKGQALKIKEKEEEILRNHDELQSRVSVINKLEDEVKELQRVLDQLEDEKKEVVKKLETAEACASKSYKENIHRKSLKYYLEVESGGVSKEDYNKVLNELEEVKRERENEVEELVHLRRINACLRQELVRHYEEQQGHDREYVEEEFEGRLGVVQYESEHELNHSLLEHHNGSAHSDSKRRKLLTRLKKWVEGSEKVRVKPETKGLDERHSVSYGSKKHVVFTNSRFCSSA</sequence>
<feature type="coiled-coil region" evidence="2">
    <location>
        <begin position="294"/>
        <end position="324"/>
    </location>
</feature>
<gene>
    <name evidence="4" type="ORF">Fmac_027538</name>
</gene>
<feature type="transmembrane region" description="Helical" evidence="3">
    <location>
        <begin position="14"/>
        <end position="36"/>
    </location>
</feature>
<evidence type="ECO:0000256" key="2">
    <source>
        <dbReference type="SAM" id="Coils"/>
    </source>
</evidence>
<keyword evidence="5" id="KW-1185">Reference proteome</keyword>